<gene>
    <name evidence="1" type="ORF">V6N12_031548</name>
</gene>
<proteinExistence type="predicted"/>
<dbReference type="EMBL" id="JBBPBM010000047">
    <property type="protein sequence ID" value="KAK8521657.1"/>
    <property type="molecule type" value="Genomic_DNA"/>
</dbReference>
<sequence>MWYFHRRAICRKQKSKIIALKISNGSWCEDVATLMSEVVQFSQNLFKDDGSPSEAFFITSSFPHLSNDALQYLDSIPLCEEIHSALMEMASLKSPDILDFAYAASSSILLMVSYKERLMTYVERCCRSIGQNPSCPCCFESEETIISALHDCQSPREVWMNLIAPDCSAEFFNSNVHDWLRSNMATDYIHLA</sequence>
<name>A0ABR2CPK3_9ROSI</name>
<protein>
    <submittedName>
        <fullName evidence="1">Uncharacterized protein</fullName>
    </submittedName>
</protein>
<evidence type="ECO:0000313" key="1">
    <source>
        <dbReference type="EMBL" id="KAK8521657.1"/>
    </source>
</evidence>
<keyword evidence="2" id="KW-1185">Reference proteome</keyword>
<evidence type="ECO:0000313" key="2">
    <source>
        <dbReference type="Proteomes" id="UP001472677"/>
    </source>
</evidence>
<reference evidence="1 2" key="1">
    <citation type="journal article" date="2024" name="G3 (Bethesda)">
        <title>Genome assembly of Hibiscus sabdariffa L. provides insights into metabolisms of medicinal natural products.</title>
        <authorList>
            <person name="Kim T."/>
        </authorList>
    </citation>
    <scope>NUCLEOTIDE SEQUENCE [LARGE SCALE GENOMIC DNA]</scope>
    <source>
        <strain evidence="1">TK-2024</strain>
        <tissue evidence="1">Old leaves</tissue>
    </source>
</reference>
<accession>A0ABR2CPK3</accession>
<organism evidence="1 2">
    <name type="scientific">Hibiscus sabdariffa</name>
    <name type="common">roselle</name>
    <dbReference type="NCBI Taxonomy" id="183260"/>
    <lineage>
        <taxon>Eukaryota</taxon>
        <taxon>Viridiplantae</taxon>
        <taxon>Streptophyta</taxon>
        <taxon>Embryophyta</taxon>
        <taxon>Tracheophyta</taxon>
        <taxon>Spermatophyta</taxon>
        <taxon>Magnoliopsida</taxon>
        <taxon>eudicotyledons</taxon>
        <taxon>Gunneridae</taxon>
        <taxon>Pentapetalae</taxon>
        <taxon>rosids</taxon>
        <taxon>malvids</taxon>
        <taxon>Malvales</taxon>
        <taxon>Malvaceae</taxon>
        <taxon>Malvoideae</taxon>
        <taxon>Hibiscus</taxon>
    </lineage>
</organism>
<comment type="caution">
    <text evidence="1">The sequence shown here is derived from an EMBL/GenBank/DDBJ whole genome shotgun (WGS) entry which is preliminary data.</text>
</comment>
<dbReference type="Proteomes" id="UP001472677">
    <property type="component" value="Unassembled WGS sequence"/>
</dbReference>